<keyword evidence="2" id="KW-0472">Membrane</keyword>
<feature type="compositionally biased region" description="Low complexity" evidence="1">
    <location>
        <begin position="364"/>
        <end position="376"/>
    </location>
</feature>
<comment type="caution">
    <text evidence="4">The sequence shown here is derived from an EMBL/GenBank/DDBJ whole genome shotgun (WGS) entry which is preliminary data.</text>
</comment>
<evidence type="ECO:0000313" key="4">
    <source>
        <dbReference type="EMBL" id="OEL30535.1"/>
    </source>
</evidence>
<feature type="transmembrane region" description="Helical" evidence="2">
    <location>
        <begin position="189"/>
        <end position="213"/>
    </location>
</feature>
<dbReference type="GO" id="GO:0016020">
    <property type="term" value="C:membrane"/>
    <property type="evidence" value="ECO:0007669"/>
    <property type="project" value="TreeGrafter"/>
</dbReference>
<name>A0A1E5VZK9_9POAL</name>
<evidence type="ECO:0000256" key="1">
    <source>
        <dbReference type="SAM" id="MobiDB-lite"/>
    </source>
</evidence>
<protein>
    <recommendedName>
        <fullName evidence="3">PGG domain-containing protein</fullName>
    </recommendedName>
</protein>
<feature type="transmembrane region" description="Helical" evidence="2">
    <location>
        <begin position="233"/>
        <end position="255"/>
    </location>
</feature>
<evidence type="ECO:0000259" key="3">
    <source>
        <dbReference type="Pfam" id="PF13962"/>
    </source>
</evidence>
<dbReference type="STRING" id="888268.A0A1E5VZK9"/>
<evidence type="ECO:0000313" key="5">
    <source>
        <dbReference type="Proteomes" id="UP000095767"/>
    </source>
</evidence>
<accession>A0A1E5VZK9</accession>
<sequence length="410" mass="45637">MSQGQDSLPWPTEYNLQKYLLLLATVVATVAYAAAFNPPGGAWKVADRQGYLRGGDDKGHRHGHLAGEPIIRNTHYLRFLVFFYCNAVEFASSIVVIIIILVLTIWHDLESTDGRNRPSRLVYGLRVAMVLDLIGLMGAYAAGTSQDEVTTKNDWVLVAVFFVFVVAHMVLWHLRGHTSKDDDKSHRKVVMVLATFITSITYTSGLSMPGGFWDSNQGGQSAGDPILQENHRYRLRAFFFCNTTSFAMSLVIIVLLMGKEILRWKLLYPYIAVALLGLVGAYAFGSCREIDNTIYVASLLAGAFLLFLLVFRVIKCCGYGKEDEHNRRPNLEDGLSEEPQQEQDQGNEDATRSRENNNPLGSENGQAAAAQQGQNGDASPDVAVTIQQFKKITTGQQERISRFLKYTDRG</sequence>
<feature type="domain" description="PGG" evidence="3">
    <location>
        <begin position="15"/>
        <end position="145"/>
    </location>
</feature>
<feature type="compositionally biased region" description="Acidic residues" evidence="1">
    <location>
        <begin position="334"/>
        <end position="347"/>
    </location>
</feature>
<proteinExistence type="predicted"/>
<keyword evidence="5" id="KW-1185">Reference proteome</keyword>
<dbReference type="Proteomes" id="UP000095767">
    <property type="component" value="Unassembled WGS sequence"/>
</dbReference>
<dbReference type="AlphaFoldDB" id="A0A1E5VZK9"/>
<feature type="transmembrane region" description="Helical" evidence="2">
    <location>
        <begin position="121"/>
        <end position="143"/>
    </location>
</feature>
<evidence type="ECO:0000256" key="2">
    <source>
        <dbReference type="SAM" id="Phobius"/>
    </source>
</evidence>
<reference evidence="4 5" key="1">
    <citation type="submission" date="2016-09" db="EMBL/GenBank/DDBJ databases">
        <title>The draft genome of Dichanthelium oligosanthes: A C3 panicoid grass species.</title>
        <authorList>
            <person name="Studer A.J."/>
            <person name="Schnable J.C."/>
            <person name="Brutnell T.P."/>
        </authorList>
    </citation>
    <scope>NUCLEOTIDE SEQUENCE [LARGE SCALE GENOMIC DNA]</scope>
    <source>
        <strain evidence="5">cv. Kellogg 1175</strain>
        <tissue evidence="4">Leaf</tissue>
    </source>
</reference>
<feature type="transmembrane region" description="Helical" evidence="2">
    <location>
        <begin position="81"/>
        <end position="109"/>
    </location>
</feature>
<feature type="transmembrane region" description="Helical" evidence="2">
    <location>
        <begin position="267"/>
        <end position="286"/>
    </location>
</feature>
<feature type="transmembrane region" description="Helical" evidence="2">
    <location>
        <begin position="155"/>
        <end position="174"/>
    </location>
</feature>
<feature type="transmembrane region" description="Helical" evidence="2">
    <location>
        <begin position="292"/>
        <end position="311"/>
    </location>
</feature>
<dbReference type="PANTHER" id="PTHR24177">
    <property type="entry name" value="CASKIN"/>
    <property type="match status" value="1"/>
</dbReference>
<feature type="transmembrane region" description="Helical" evidence="2">
    <location>
        <begin position="20"/>
        <end position="36"/>
    </location>
</feature>
<feature type="region of interest" description="Disordered" evidence="1">
    <location>
        <begin position="324"/>
        <end position="382"/>
    </location>
</feature>
<dbReference type="Pfam" id="PF13962">
    <property type="entry name" value="PGG"/>
    <property type="match status" value="2"/>
</dbReference>
<dbReference type="PANTHER" id="PTHR24177:SF430">
    <property type="entry name" value="OS06G0295000 PROTEIN"/>
    <property type="match status" value="1"/>
</dbReference>
<feature type="domain" description="PGG" evidence="3">
    <location>
        <begin position="184"/>
        <end position="288"/>
    </location>
</feature>
<keyword evidence="2" id="KW-0812">Transmembrane</keyword>
<gene>
    <name evidence="4" type="ORF">BAE44_0008446</name>
</gene>
<keyword evidence="2" id="KW-1133">Transmembrane helix</keyword>
<dbReference type="EMBL" id="LWDX02025406">
    <property type="protein sequence ID" value="OEL30535.1"/>
    <property type="molecule type" value="Genomic_DNA"/>
</dbReference>
<dbReference type="OrthoDB" id="695725at2759"/>
<organism evidence="4 5">
    <name type="scientific">Dichanthelium oligosanthes</name>
    <dbReference type="NCBI Taxonomy" id="888268"/>
    <lineage>
        <taxon>Eukaryota</taxon>
        <taxon>Viridiplantae</taxon>
        <taxon>Streptophyta</taxon>
        <taxon>Embryophyta</taxon>
        <taxon>Tracheophyta</taxon>
        <taxon>Spermatophyta</taxon>
        <taxon>Magnoliopsida</taxon>
        <taxon>Liliopsida</taxon>
        <taxon>Poales</taxon>
        <taxon>Poaceae</taxon>
        <taxon>PACMAD clade</taxon>
        <taxon>Panicoideae</taxon>
        <taxon>Panicodae</taxon>
        <taxon>Paniceae</taxon>
        <taxon>Dichantheliinae</taxon>
        <taxon>Dichanthelium</taxon>
    </lineage>
</organism>
<dbReference type="InterPro" id="IPR026961">
    <property type="entry name" value="PGG_dom"/>
</dbReference>